<comment type="caution">
    <text evidence="1">The sequence shown here is derived from an EMBL/GenBank/DDBJ whole genome shotgun (WGS) entry which is preliminary data.</text>
</comment>
<dbReference type="Proteomes" id="UP000825933">
    <property type="component" value="Unassembled WGS sequence"/>
</dbReference>
<dbReference type="EMBL" id="JAIOUQ010000016">
    <property type="protein sequence ID" value="MBZ2166975.1"/>
    <property type="molecule type" value="Genomic_DNA"/>
</dbReference>
<name>A0A8T5V5P5_9EURY</name>
<evidence type="ECO:0000313" key="1">
    <source>
        <dbReference type="EMBL" id="MBZ2166975.1"/>
    </source>
</evidence>
<evidence type="ECO:0000313" key="2">
    <source>
        <dbReference type="Proteomes" id="UP000825933"/>
    </source>
</evidence>
<evidence type="ECO:0008006" key="3">
    <source>
        <dbReference type="Google" id="ProtNLM"/>
    </source>
</evidence>
<sequence length="56" mass="6276">MKKETKLVRNAGSIRTTVPSAMVEFLGLSEGDRLCWELEVTDEGKRSLTLIPLKVE</sequence>
<protein>
    <recommendedName>
        <fullName evidence="3">SpoVT-AbrB domain-containing protein</fullName>
    </recommendedName>
</protein>
<reference evidence="2" key="1">
    <citation type="journal article" date="2022" name="Microbiol. Resour. Announc.">
        <title>Draft Genome Sequence of a Methanogenic Archaeon from West Spitsbergen Permafrost.</title>
        <authorList>
            <person name="Trubitsyn V."/>
            <person name="Rivkina E."/>
            <person name="Shcherbakova V."/>
        </authorList>
    </citation>
    <scope>NUCLEOTIDE SEQUENCE [LARGE SCALE GENOMIC DNA]</scope>
    <source>
        <strain evidence="2">VT</strain>
    </source>
</reference>
<proteinExistence type="predicted"/>
<keyword evidence="2" id="KW-1185">Reference proteome</keyword>
<gene>
    <name evidence="1" type="ORF">K8N75_13100</name>
</gene>
<dbReference type="SUPFAM" id="SSF89447">
    <property type="entry name" value="AbrB/MazE/MraZ-like"/>
    <property type="match status" value="1"/>
</dbReference>
<accession>A0A8T5V5P5</accession>
<dbReference type="RefSeq" id="WP_223792509.1">
    <property type="nucleotide sequence ID" value="NZ_JAIOUQ010000016.1"/>
</dbReference>
<dbReference type="InterPro" id="IPR037914">
    <property type="entry name" value="SpoVT-AbrB_sf"/>
</dbReference>
<dbReference type="AlphaFoldDB" id="A0A8T5V5P5"/>
<organism evidence="1 2">
    <name type="scientific">Methanobacterium spitsbergense</name>
    <dbReference type="NCBI Taxonomy" id="2874285"/>
    <lineage>
        <taxon>Archaea</taxon>
        <taxon>Methanobacteriati</taxon>
        <taxon>Methanobacteriota</taxon>
        <taxon>Methanomada group</taxon>
        <taxon>Methanobacteria</taxon>
        <taxon>Methanobacteriales</taxon>
        <taxon>Methanobacteriaceae</taxon>
        <taxon>Methanobacterium</taxon>
    </lineage>
</organism>